<reference evidence="2" key="1">
    <citation type="journal article" date="2020" name="BMC Genomics">
        <title>Correction to: Identification and distribution of gene clusters required for synthesis of sphingolipid metabolism inhibitors in diverse species of the filamentous fungus Fusarium.</title>
        <authorList>
            <person name="Kim H.S."/>
            <person name="Lohmar J.M."/>
            <person name="Busman M."/>
            <person name="Brown D.W."/>
            <person name="Naumann T.A."/>
            <person name="Divon H.H."/>
            <person name="Lysoe E."/>
            <person name="Uhlig S."/>
            <person name="Proctor R.H."/>
        </authorList>
    </citation>
    <scope>NUCLEOTIDE SEQUENCE [LARGE SCALE GENOMIC DNA]</scope>
    <source>
        <strain evidence="2">NRRL 25331</strain>
    </source>
</reference>
<dbReference type="EMBL" id="JAAQPE010000391">
    <property type="protein sequence ID" value="KAF5665569.1"/>
    <property type="molecule type" value="Genomic_DNA"/>
</dbReference>
<gene>
    <name evidence="1" type="ORF">FCIRC_10496</name>
</gene>
<evidence type="ECO:0000313" key="1">
    <source>
        <dbReference type="EMBL" id="KAF5665569.1"/>
    </source>
</evidence>
<comment type="caution">
    <text evidence="1">The sequence shown here is derived from an EMBL/GenBank/DDBJ whole genome shotgun (WGS) entry which is preliminary data.</text>
</comment>
<sequence>MASLDHIATVFSDYKYDKDVGFESSCGVPCLGCISEIDRDISCECVTNDDPALCVVCKHYNKTCGSIPSELLGAAQMYWNFVARLHGQERFLQRRQIWRIRRALEACGSAWRELEGHLMNPNNLGILALQESVASRETLTLSIFQSAGASLSIDEIHERLDAVKPPYARHGNCVVALRNALAHLSVSKDVVVGSVEEGMCDSLSDGSPFELLTAMSGGGGVTANCKVVHNGMPDYPRQ</sequence>
<proteinExistence type="predicted"/>
<keyword evidence="2" id="KW-1185">Reference proteome</keyword>
<name>A0A8H5WPP3_FUSCI</name>
<dbReference type="AlphaFoldDB" id="A0A8H5WPP3"/>
<organism evidence="1 2">
    <name type="scientific">Fusarium circinatum</name>
    <name type="common">Pitch canker fungus</name>
    <name type="synonym">Gibberella circinata</name>
    <dbReference type="NCBI Taxonomy" id="48490"/>
    <lineage>
        <taxon>Eukaryota</taxon>
        <taxon>Fungi</taxon>
        <taxon>Dikarya</taxon>
        <taxon>Ascomycota</taxon>
        <taxon>Pezizomycotina</taxon>
        <taxon>Sordariomycetes</taxon>
        <taxon>Hypocreomycetidae</taxon>
        <taxon>Hypocreales</taxon>
        <taxon>Nectriaceae</taxon>
        <taxon>Fusarium</taxon>
        <taxon>Fusarium fujikuroi species complex</taxon>
    </lineage>
</organism>
<accession>A0A8H5WPP3</accession>
<protein>
    <submittedName>
        <fullName evidence="1">Uncharacterized protein</fullName>
    </submittedName>
</protein>
<reference evidence="1 2" key="2">
    <citation type="submission" date="2020-05" db="EMBL/GenBank/DDBJ databases">
        <title>Identification and distribution of gene clusters putatively required for synthesis of sphingolipid metabolism inhibitors in phylogenetically diverse species of the filamentous fungus Fusarium.</title>
        <authorList>
            <person name="Kim H.-S."/>
            <person name="Busman M."/>
            <person name="Brown D.W."/>
            <person name="Divon H."/>
            <person name="Uhlig S."/>
            <person name="Proctor R.H."/>
        </authorList>
    </citation>
    <scope>NUCLEOTIDE SEQUENCE [LARGE SCALE GENOMIC DNA]</scope>
    <source>
        <strain evidence="1 2">NRRL 25331</strain>
    </source>
</reference>
<evidence type="ECO:0000313" key="2">
    <source>
        <dbReference type="Proteomes" id="UP000572754"/>
    </source>
</evidence>
<dbReference type="Proteomes" id="UP000572754">
    <property type="component" value="Unassembled WGS sequence"/>
</dbReference>